<dbReference type="InterPro" id="IPR019402">
    <property type="entry name" value="CWH43_N"/>
</dbReference>
<evidence type="ECO:0000256" key="4">
    <source>
        <dbReference type="ARBA" id="ARBA00006565"/>
    </source>
</evidence>
<evidence type="ECO:0000313" key="17">
    <source>
        <dbReference type="Proteomes" id="UP001558613"/>
    </source>
</evidence>
<keyword evidence="8 14" id="KW-1133">Transmembrane helix</keyword>
<sequence>MWVWALLPVTLAVFGTIGMWAVYGIAVSNNTVNITEEFPFISTCGSYNPQSCLFSQICNICCVLALWIVTVRFQQIRDLGCASYLNTAGLVLGFISSIGISILGNFQQSVLMGVHLFGALLAFALGLAYFWIQAWLSYYTPPSHDRKWVVPVRVILCSLCTCFIICMLVLYSTGFRSEAAICEWALVMCFFALFAIFAAEFRHIDCHKLTVQKRERINSRDANDYSYPSHSSRLATIALPYYLQSKRPACHLIHTRVISKQPNPALRAGKKESKLVRLEFPQLLGKRERGSRSRAAVSSEWASQVMISSRSAGTLKRRAALLLKNAKHTTFLHSEKSLIAEIHIQTAPLPSYREQSDKI</sequence>
<feature type="transmembrane region" description="Helical" evidence="14">
    <location>
        <begin position="53"/>
        <end position="71"/>
    </location>
</feature>
<name>A0ABR3NL93_9TELE</name>
<keyword evidence="7" id="KW-0967">Endosome</keyword>
<feature type="transmembrane region" description="Helical" evidence="14">
    <location>
        <begin position="83"/>
        <end position="104"/>
    </location>
</feature>
<keyword evidence="11" id="KW-0325">Glycoprotein</keyword>
<evidence type="ECO:0000259" key="15">
    <source>
        <dbReference type="Pfam" id="PF10277"/>
    </source>
</evidence>
<dbReference type="PANTHER" id="PTHR21324:SF3">
    <property type="entry name" value="MODULATOR OF MACROAUTOPHAGY TMEM150B"/>
    <property type="match status" value="1"/>
</dbReference>
<feature type="transmembrane region" description="Helical" evidence="14">
    <location>
        <begin position="184"/>
        <end position="204"/>
    </location>
</feature>
<evidence type="ECO:0000256" key="11">
    <source>
        <dbReference type="ARBA" id="ARBA00023180"/>
    </source>
</evidence>
<comment type="caution">
    <text evidence="16">The sequence shown here is derived from an EMBL/GenBank/DDBJ whole genome shotgun (WGS) entry which is preliminary data.</text>
</comment>
<keyword evidence="10 14" id="KW-0472">Membrane</keyword>
<keyword evidence="6 14" id="KW-0812">Transmembrane</keyword>
<evidence type="ECO:0000256" key="1">
    <source>
        <dbReference type="ARBA" id="ARBA00004337"/>
    </source>
</evidence>
<feature type="transmembrane region" description="Helical" evidence="14">
    <location>
        <begin position="110"/>
        <end position="132"/>
    </location>
</feature>
<dbReference type="Pfam" id="PF10277">
    <property type="entry name" value="Frag1"/>
    <property type="match status" value="1"/>
</dbReference>
<dbReference type="Proteomes" id="UP001558613">
    <property type="component" value="Unassembled WGS sequence"/>
</dbReference>
<evidence type="ECO:0000256" key="3">
    <source>
        <dbReference type="ARBA" id="ARBA00004651"/>
    </source>
</evidence>
<evidence type="ECO:0000256" key="13">
    <source>
        <dbReference type="ARBA" id="ARBA00045144"/>
    </source>
</evidence>
<evidence type="ECO:0000256" key="7">
    <source>
        <dbReference type="ARBA" id="ARBA00022753"/>
    </source>
</evidence>
<comment type="subcellular location">
    <subcellularLocation>
        <location evidence="3">Cell membrane</location>
        <topology evidence="3">Multi-pass membrane protein</topology>
    </subcellularLocation>
    <subcellularLocation>
        <location evidence="2">Cytoplasmic vesicle</location>
        <location evidence="2">Autophagosome membrane</location>
        <topology evidence="2">Multi-pass membrane protein</topology>
    </subcellularLocation>
    <subcellularLocation>
        <location evidence="1">Endosome membrane</location>
        <topology evidence="1">Multi-pass membrane protein</topology>
    </subcellularLocation>
</comment>
<feature type="transmembrane region" description="Helical" evidence="14">
    <location>
        <begin position="152"/>
        <end position="172"/>
    </location>
</feature>
<proteinExistence type="inferred from homology"/>
<reference evidence="16 17" key="1">
    <citation type="submission" date="2023-09" db="EMBL/GenBank/DDBJ databases">
        <authorList>
            <person name="Wang M."/>
        </authorList>
    </citation>
    <scope>NUCLEOTIDE SEQUENCE [LARGE SCALE GENOMIC DNA]</scope>
    <source>
        <strain evidence="16">GT-2023</strain>
        <tissue evidence="16">Liver</tissue>
    </source>
</reference>
<accession>A0ABR3NL93</accession>
<keyword evidence="12" id="KW-0968">Cytoplasmic vesicle</keyword>
<evidence type="ECO:0000256" key="9">
    <source>
        <dbReference type="ARBA" id="ARBA00023006"/>
    </source>
</evidence>
<evidence type="ECO:0000313" key="16">
    <source>
        <dbReference type="EMBL" id="KAL1277781.1"/>
    </source>
</evidence>
<evidence type="ECO:0000256" key="10">
    <source>
        <dbReference type="ARBA" id="ARBA00023136"/>
    </source>
</evidence>
<gene>
    <name evidence="16" type="ORF">QQF64_024454</name>
</gene>
<dbReference type="PANTHER" id="PTHR21324">
    <property type="entry name" value="FASTING-INDUCIBLE INTEGRAL MEMBRANE PROTEIN TM6P1-RELATED"/>
    <property type="match status" value="1"/>
</dbReference>
<protein>
    <recommendedName>
        <fullName evidence="15">CWH43-like N-terminal domain-containing protein</fullName>
    </recommendedName>
</protein>
<keyword evidence="9" id="KW-0072">Autophagy</keyword>
<evidence type="ECO:0000256" key="14">
    <source>
        <dbReference type="SAM" id="Phobius"/>
    </source>
</evidence>
<dbReference type="InterPro" id="IPR050911">
    <property type="entry name" value="DRAM/TMEM150_Autophagy_Mod"/>
</dbReference>
<organism evidence="16 17">
    <name type="scientific">Cirrhinus molitorella</name>
    <name type="common">mud carp</name>
    <dbReference type="NCBI Taxonomy" id="172907"/>
    <lineage>
        <taxon>Eukaryota</taxon>
        <taxon>Metazoa</taxon>
        <taxon>Chordata</taxon>
        <taxon>Craniata</taxon>
        <taxon>Vertebrata</taxon>
        <taxon>Euteleostomi</taxon>
        <taxon>Actinopterygii</taxon>
        <taxon>Neopterygii</taxon>
        <taxon>Teleostei</taxon>
        <taxon>Ostariophysi</taxon>
        <taxon>Cypriniformes</taxon>
        <taxon>Cyprinidae</taxon>
        <taxon>Labeoninae</taxon>
        <taxon>Labeonini</taxon>
        <taxon>Cirrhinus</taxon>
    </lineage>
</organism>
<dbReference type="EMBL" id="JAYMGO010000003">
    <property type="protein sequence ID" value="KAL1277781.1"/>
    <property type="molecule type" value="Genomic_DNA"/>
</dbReference>
<evidence type="ECO:0000256" key="12">
    <source>
        <dbReference type="ARBA" id="ARBA00023329"/>
    </source>
</evidence>
<evidence type="ECO:0000256" key="6">
    <source>
        <dbReference type="ARBA" id="ARBA00022692"/>
    </source>
</evidence>
<keyword evidence="5" id="KW-1003">Cell membrane</keyword>
<evidence type="ECO:0000256" key="8">
    <source>
        <dbReference type="ARBA" id="ARBA00022989"/>
    </source>
</evidence>
<comment type="similarity">
    <text evidence="4">Belongs to the DRAM/TMEM150 family.</text>
</comment>
<comment type="function">
    <text evidence="13">Modulator of macroautophagy that causes accumulation of autophagosomes under basal conditions and enhances autophagic flux. Represses cell death and promotes long-term clonogenic survival of cells grown in the absence of glucose in a macroautophagy-independent manner. May have some role in extracellular matrix engulfment or growth factor receptor recycling, both of which can modulate cell survival.</text>
</comment>
<evidence type="ECO:0000256" key="2">
    <source>
        <dbReference type="ARBA" id="ARBA00004542"/>
    </source>
</evidence>
<evidence type="ECO:0000256" key="5">
    <source>
        <dbReference type="ARBA" id="ARBA00022475"/>
    </source>
</evidence>
<keyword evidence="17" id="KW-1185">Reference proteome</keyword>
<feature type="domain" description="CWH43-like N-terminal" evidence="15">
    <location>
        <begin position="4"/>
        <end position="204"/>
    </location>
</feature>